<dbReference type="PANTHER" id="PTHR36109:SF2">
    <property type="entry name" value="MEMBRANE PROTEIN"/>
    <property type="match status" value="1"/>
</dbReference>
<evidence type="ECO:0000313" key="2">
    <source>
        <dbReference type="Proteomes" id="UP000324479"/>
    </source>
</evidence>
<protein>
    <submittedName>
        <fullName evidence="1">DUF1269 domain-containing protein</fullName>
    </submittedName>
</protein>
<proteinExistence type="predicted"/>
<dbReference type="PANTHER" id="PTHR36109">
    <property type="entry name" value="MEMBRANE PROTEIN-RELATED"/>
    <property type="match status" value="1"/>
</dbReference>
<keyword evidence="2" id="KW-1185">Reference proteome</keyword>
<accession>A0A5M6D519</accession>
<dbReference type="InterPro" id="IPR009200">
    <property type="entry name" value="DUF1269_membrane"/>
</dbReference>
<comment type="caution">
    <text evidence="1">The sequence shown here is derived from an EMBL/GenBank/DDBJ whole genome shotgun (WGS) entry which is preliminary data.</text>
</comment>
<organism evidence="1 2">
    <name type="scientific">Roseiconus nitratireducens</name>
    <dbReference type="NCBI Taxonomy" id="2605748"/>
    <lineage>
        <taxon>Bacteria</taxon>
        <taxon>Pseudomonadati</taxon>
        <taxon>Planctomycetota</taxon>
        <taxon>Planctomycetia</taxon>
        <taxon>Pirellulales</taxon>
        <taxon>Pirellulaceae</taxon>
        <taxon>Roseiconus</taxon>
    </lineage>
</organism>
<dbReference type="AlphaFoldDB" id="A0A5M6D519"/>
<sequence>MLPRVNAQGDRAGRDLKSLLHRKTLFAMGTCRTDVDSAVPFLPHDGNRSMSHPHQQCLIAEFATQEKLQLAMEVLDKTKLSADEISVVTDGQDEGLRELMGVKDTAPGEASSEQAAAATTLAGGALGAAIGTATMVGPFLIAGPLAGMAVGAVSGGLLGGVERWGVNHEVADGYESKVREGSKLIIIAAEATRLNHAERALKTINPKSLERFELEED</sequence>
<gene>
    <name evidence="1" type="ORF">FYK55_13680</name>
</gene>
<dbReference type="InterPro" id="IPR052948">
    <property type="entry name" value="Low_temp-induced_all0457"/>
</dbReference>
<dbReference type="Proteomes" id="UP000324479">
    <property type="component" value="Unassembled WGS sequence"/>
</dbReference>
<dbReference type="Pfam" id="PF06897">
    <property type="entry name" value="DUF1269"/>
    <property type="match status" value="1"/>
</dbReference>
<dbReference type="EMBL" id="VWOX01000007">
    <property type="protein sequence ID" value="KAA5542584.1"/>
    <property type="molecule type" value="Genomic_DNA"/>
</dbReference>
<name>A0A5M6D519_9BACT</name>
<evidence type="ECO:0000313" key="1">
    <source>
        <dbReference type="EMBL" id="KAA5542584.1"/>
    </source>
</evidence>
<reference evidence="1 2" key="1">
    <citation type="submission" date="2019-08" db="EMBL/GenBank/DDBJ databases">
        <authorList>
            <person name="Dhanesh K."/>
            <person name="Kumar G."/>
            <person name="Sasikala C."/>
            <person name="Venkata Ramana C."/>
        </authorList>
    </citation>
    <scope>NUCLEOTIDE SEQUENCE [LARGE SCALE GENOMIC DNA]</scope>
    <source>
        <strain evidence="1 2">JC645</strain>
    </source>
</reference>